<dbReference type="AlphaFoldDB" id="A0AAE4VKD8"/>
<evidence type="ECO:0000259" key="1">
    <source>
        <dbReference type="Pfam" id="PF00557"/>
    </source>
</evidence>
<dbReference type="Gene3D" id="3.90.230.10">
    <property type="entry name" value="Creatinase/methionine aminopeptidase superfamily"/>
    <property type="match status" value="1"/>
</dbReference>
<keyword evidence="3" id="KW-0645">Protease</keyword>
<name>A0AAE4VKD8_9RICK</name>
<organism evidence="3 4">
    <name type="scientific">Lyticum sinuosum</name>
    <dbReference type="NCBI Taxonomy" id="1332059"/>
    <lineage>
        <taxon>Bacteria</taxon>
        <taxon>Pseudomonadati</taxon>
        <taxon>Pseudomonadota</taxon>
        <taxon>Alphaproteobacteria</taxon>
        <taxon>Rickettsiales</taxon>
        <taxon>Lyticum</taxon>
    </lineage>
</organism>
<reference evidence="3" key="1">
    <citation type="submission" date="2023-02" db="EMBL/GenBank/DDBJ databases">
        <title>Host association and intracellularity evolved multiple times independently in the Rickettsiales.</title>
        <authorList>
            <person name="Castelli M."/>
            <person name="Nardi T."/>
            <person name="Gammuto L."/>
            <person name="Bellinzona G."/>
            <person name="Sabaneyeva E."/>
            <person name="Potekhin A."/>
            <person name="Serra V."/>
            <person name="Petroni G."/>
            <person name="Sassera D."/>
        </authorList>
    </citation>
    <scope>NUCLEOTIDE SEQUENCE</scope>
    <source>
        <strain evidence="3">USBL-36I1</strain>
    </source>
</reference>
<evidence type="ECO:0000313" key="3">
    <source>
        <dbReference type="EMBL" id="MDZ5761135.1"/>
    </source>
</evidence>
<feature type="domain" description="Peptidase M24 C-terminal" evidence="2">
    <location>
        <begin position="653"/>
        <end position="691"/>
    </location>
</feature>
<feature type="domain" description="Peptidase M24" evidence="1">
    <location>
        <begin position="390"/>
        <end position="494"/>
    </location>
</feature>
<dbReference type="InterPro" id="IPR000994">
    <property type="entry name" value="Pept_M24"/>
</dbReference>
<dbReference type="Gene3D" id="3.40.350.10">
    <property type="entry name" value="Creatinase/prolidase N-terminal domain"/>
    <property type="match status" value="2"/>
</dbReference>
<keyword evidence="3" id="KW-0031">Aminopeptidase</keyword>
<keyword evidence="4" id="KW-1185">Reference proteome</keyword>
<keyword evidence="3" id="KW-0378">Hydrolase</keyword>
<dbReference type="PANTHER" id="PTHR43763:SF6">
    <property type="entry name" value="XAA-PRO AMINOPEPTIDASE 1"/>
    <property type="match status" value="1"/>
</dbReference>
<protein>
    <submittedName>
        <fullName evidence="3">Aminopeptidase P family protein</fullName>
    </submittedName>
</protein>
<feature type="domain" description="Peptidase M24" evidence="1">
    <location>
        <begin position="528"/>
        <end position="646"/>
    </location>
</feature>
<dbReference type="PANTHER" id="PTHR43763">
    <property type="entry name" value="XAA-PRO AMINOPEPTIDASE 1"/>
    <property type="match status" value="1"/>
</dbReference>
<proteinExistence type="predicted"/>
<dbReference type="InterPro" id="IPR036005">
    <property type="entry name" value="Creatinase/aminopeptidase-like"/>
</dbReference>
<dbReference type="EMBL" id="JARGYU010000001">
    <property type="protein sequence ID" value="MDZ5761135.1"/>
    <property type="molecule type" value="Genomic_DNA"/>
</dbReference>
<dbReference type="RefSeq" id="WP_322498559.1">
    <property type="nucleotide sequence ID" value="NZ_JARGYU010000001.1"/>
</dbReference>
<comment type="caution">
    <text evidence="3">The sequence shown here is derived from an EMBL/GenBank/DDBJ whole genome shotgun (WGS) entry which is preliminary data.</text>
</comment>
<dbReference type="InterPro" id="IPR050422">
    <property type="entry name" value="X-Pro_aminopeptidase_P"/>
</dbReference>
<dbReference type="Proteomes" id="UP001289135">
    <property type="component" value="Unassembled WGS sequence"/>
</dbReference>
<accession>A0AAE4VKD8</accession>
<sequence>MNRINIEDIESNNSIIILKNHFNKKNSYFEENNVIFNNFYKKFLFYKKNNNLDGYIIPSWDEWSNLNINNLKFISGFTGSNGIALIFCDNSNISNIDYSKDIEKFDIINHFNIFITDSRYLTQVNHELFGNWLVIDIKDKKIIQNLLKLLKIKKLGCDPFLCNEKLELLFENIDIVDIPFEKSSNQSDLLNLPWIINTNIAGENSLNKLDFLINLMPQWADSALISDVSFISWLLNIRGSDIDYSGIVLSYLIINKYKRHYLYINKNIYNFLKKNEINTLFINNIQESNIKSISSDKKLKIKEKYIDKEYFDILKIDIYPLEEIYDLSIDKVITLFDKKTLTRGFYQNSYLLKDDKKNKQKKHDSDIFYYKLTKRKAIKNIDEINGFIDAHLIDGIAVTKFINWVNSLIDKNDIALVDLDELNAVKKLLEFRIETSCGTFAGSSFKTIMAFAENGAIIHYTPNEKTNKIILKKGHKCLHNILLIDSGAHYYSSNYLKYNRSILKSITNKYKNNKKYKLNNKNTFRPNGTTDVTRTIAIGNPTLEQKIYFTAVLRCHIAAASTKFKYGTNGKEIDSITRKFLHEIGEDYSHGTGHGVGHILNVHEGPHSISIYGEEVLEDGMIVSIEPGLYLKNKYGIRIENLYVIKKCKYNNMLKFKCLTIVPIDEKMIIKENLTKTDCIWLKKYKKICRKSFI</sequence>
<evidence type="ECO:0000259" key="2">
    <source>
        <dbReference type="Pfam" id="PF16188"/>
    </source>
</evidence>
<dbReference type="Pfam" id="PF16189">
    <property type="entry name" value="Creatinase_N_2"/>
    <property type="match status" value="1"/>
</dbReference>
<dbReference type="GO" id="GO:0004177">
    <property type="term" value="F:aminopeptidase activity"/>
    <property type="evidence" value="ECO:0007669"/>
    <property type="project" value="UniProtKB-KW"/>
</dbReference>
<evidence type="ECO:0000313" key="4">
    <source>
        <dbReference type="Proteomes" id="UP001289135"/>
    </source>
</evidence>
<dbReference type="Pfam" id="PF16188">
    <property type="entry name" value="Peptidase_M24_C"/>
    <property type="match status" value="1"/>
</dbReference>
<dbReference type="InterPro" id="IPR029149">
    <property type="entry name" value="Creatin/AminoP/Spt16_N"/>
</dbReference>
<dbReference type="InterPro" id="IPR032416">
    <property type="entry name" value="Peptidase_M24_C"/>
</dbReference>
<gene>
    <name evidence="3" type="ORF">Lyticum_00302</name>
</gene>
<dbReference type="Pfam" id="PF00557">
    <property type="entry name" value="Peptidase_M24"/>
    <property type="match status" value="2"/>
</dbReference>
<dbReference type="SUPFAM" id="SSF55920">
    <property type="entry name" value="Creatinase/aminopeptidase"/>
    <property type="match status" value="2"/>
</dbReference>